<dbReference type="InterPro" id="IPR013087">
    <property type="entry name" value="Znf_C2H2_type"/>
</dbReference>
<organism evidence="4 5">
    <name type="scientific">Trichomalopsis sarcophagae</name>
    <dbReference type="NCBI Taxonomy" id="543379"/>
    <lineage>
        <taxon>Eukaryota</taxon>
        <taxon>Metazoa</taxon>
        <taxon>Ecdysozoa</taxon>
        <taxon>Arthropoda</taxon>
        <taxon>Hexapoda</taxon>
        <taxon>Insecta</taxon>
        <taxon>Pterygota</taxon>
        <taxon>Neoptera</taxon>
        <taxon>Endopterygota</taxon>
        <taxon>Hymenoptera</taxon>
        <taxon>Apocrita</taxon>
        <taxon>Proctotrupomorpha</taxon>
        <taxon>Chalcidoidea</taxon>
        <taxon>Pteromalidae</taxon>
        <taxon>Pteromalinae</taxon>
        <taxon>Trichomalopsis</taxon>
    </lineage>
</organism>
<keyword evidence="1" id="KW-0863">Zinc-finger</keyword>
<dbReference type="Pfam" id="PF00096">
    <property type="entry name" value="zf-C2H2"/>
    <property type="match status" value="1"/>
</dbReference>
<dbReference type="SMART" id="SM00355">
    <property type="entry name" value="ZnF_C2H2"/>
    <property type="match status" value="2"/>
</dbReference>
<protein>
    <recommendedName>
        <fullName evidence="3">C2H2-type domain-containing protein</fullName>
    </recommendedName>
</protein>
<feature type="domain" description="C2H2-type" evidence="3">
    <location>
        <begin position="49"/>
        <end position="76"/>
    </location>
</feature>
<gene>
    <name evidence="4" type="ORF">TSAR_011812</name>
</gene>
<dbReference type="Gene3D" id="3.30.160.60">
    <property type="entry name" value="Classic Zinc Finger"/>
    <property type="match status" value="1"/>
</dbReference>
<dbReference type="Proteomes" id="UP000215335">
    <property type="component" value="Unassembled WGS sequence"/>
</dbReference>
<keyword evidence="5" id="KW-1185">Reference proteome</keyword>
<name>A0A232F6C5_9HYME</name>
<feature type="region of interest" description="Disordered" evidence="2">
    <location>
        <begin position="28"/>
        <end position="48"/>
    </location>
</feature>
<feature type="domain" description="C2H2-type" evidence="3">
    <location>
        <begin position="78"/>
        <end position="106"/>
    </location>
</feature>
<dbReference type="GO" id="GO:0008270">
    <property type="term" value="F:zinc ion binding"/>
    <property type="evidence" value="ECO:0007669"/>
    <property type="project" value="UniProtKB-KW"/>
</dbReference>
<evidence type="ECO:0000259" key="3">
    <source>
        <dbReference type="PROSITE" id="PS50157"/>
    </source>
</evidence>
<sequence length="113" mass="13297">MLVSSMLPQFYAPYMLLNHPSGLQVMPHASSSLASPHRQKRGQSMRREHVCTKCGKSYVFQQSLNRHRKWECGLEPRFRCPYCSYKSKQQSHVKEHVRRKHDGKRVNVIKMVD</sequence>
<keyword evidence="1" id="KW-0862">Zinc</keyword>
<dbReference type="Pfam" id="PF13909">
    <property type="entry name" value="zf-H2C2_5"/>
    <property type="match status" value="1"/>
</dbReference>
<dbReference type="AlphaFoldDB" id="A0A232F6C5"/>
<accession>A0A232F6C5</accession>
<dbReference type="PROSITE" id="PS50157">
    <property type="entry name" value="ZINC_FINGER_C2H2_2"/>
    <property type="match status" value="2"/>
</dbReference>
<proteinExistence type="predicted"/>
<reference evidence="4 5" key="1">
    <citation type="journal article" date="2017" name="Curr. Biol.">
        <title>The Evolution of Venom by Co-option of Single-Copy Genes.</title>
        <authorList>
            <person name="Martinson E.O."/>
            <person name="Mrinalini"/>
            <person name="Kelkar Y.D."/>
            <person name="Chang C.H."/>
            <person name="Werren J.H."/>
        </authorList>
    </citation>
    <scope>NUCLEOTIDE SEQUENCE [LARGE SCALE GENOMIC DNA]</scope>
    <source>
        <strain evidence="4 5">Alberta</strain>
        <tissue evidence="4">Whole body</tissue>
    </source>
</reference>
<evidence type="ECO:0000256" key="1">
    <source>
        <dbReference type="PROSITE-ProRule" id="PRU00042"/>
    </source>
</evidence>
<evidence type="ECO:0000313" key="4">
    <source>
        <dbReference type="EMBL" id="OXU25907.1"/>
    </source>
</evidence>
<dbReference type="SUPFAM" id="SSF57667">
    <property type="entry name" value="beta-beta-alpha zinc fingers"/>
    <property type="match status" value="1"/>
</dbReference>
<dbReference type="OrthoDB" id="10004641at2759"/>
<dbReference type="EMBL" id="NNAY01000919">
    <property type="protein sequence ID" value="OXU25907.1"/>
    <property type="molecule type" value="Genomic_DNA"/>
</dbReference>
<evidence type="ECO:0000256" key="2">
    <source>
        <dbReference type="SAM" id="MobiDB-lite"/>
    </source>
</evidence>
<dbReference type="InterPro" id="IPR036236">
    <property type="entry name" value="Znf_C2H2_sf"/>
</dbReference>
<evidence type="ECO:0000313" key="5">
    <source>
        <dbReference type="Proteomes" id="UP000215335"/>
    </source>
</evidence>
<comment type="caution">
    <text evidence="4">The sequence shown here is derived from an EMBL/GenBank/DDBJ whole genome shotgun (WGS) entry which is preliminary data.</text>
</comment>
<keyword evidence="1" id="KW-0479">Metal-binding</keyword>